<proteinExistence type="predicted"/>
<accession>A0ABR2KVQ5</accession>
<protein>
    <recommendedName>
        <fullName evidence="3">Histidine kinase/HSP90-like ATPase domain-containing protein</fullName>
    </recommendedName>
</protein>
<dbReference type="NCBIfam" id="NF047352">
    <property type="entry name" value="P_loop_sacsin"/>
    <property type="match status" value="1"/>
</dbReference>
<name>A0ABR2KVQ5_9EUKA</name>
<organism evidence="1 2">
    <name type="scientific">Tritrichomonas musculus</name>
    <dbReference type="NCBI Taxonomy" id="1915356"/>
    <lineage>
        <taxon>Eukaryota</taxon>
        <taxon>Metamonada</taxon>
        <taxon>Parabasalia</taxon>
        <taxon>Tritrichomonadida</taxon>
        <taxon>Tritrichomonadidae</taxon>
        <taxon>Tritrichomonas</taxon>
    </lineage>
</organism>
<dbReference type="Proteomes" id="UP001470230">
    <property type="component" value="Unassembled WGS sequence"/>
</dbReference>
<keyword evidence="2" id="KW-1185">Reference proteome</keyword>
<evidence type="ECO:0000313" key="2">
    <source>
        <dbReference type="Proteomes" id="UP001470230"/>
    </source>
</evidence>
<evidence type="ECO:0008006" key="3">
    <source>
        <dbReference type="Google" id="ProtNLM"/>
    </source>
</evidence>
<comment type="caution">
    <text evidence="1">The sequence shown here is derived from an EMBL/GenBank/DDBJ whole genome shotgun (WGS) entry which is preliminary data.</text>
</comment>
<evidence type="ECO:0000313" key="1">
    <source>
        <dbReference type="EMBL" id="KAK8895151.1"/>
    </source>
</evidence>
<sequence length="1309" mass="153210">MNGDDSSVEEINKEIQEGFIKQIADKIIQGMEVLENATEDAKRRWVWELLQNAKDVPNKFGGVSVNIELFNNRLLFKHNGECFSYKNITSLIQQVSSKDDKGEDPNVTGKFGTGFITTHLLSRIFTVKGIVRSQSKCCKRFKMTIDRDATNSSEMIIKIKSALDQLRNIQTNEALINYDENKKEDDMDTVFEYPLESDTYDTAKAGIQDLLNDLPYSLLFNPLIKKVAIFIHVNEKDYSKYIIQKQNEIKRNGIEIITINTQTIHYQNNTEKTNSIKATKLIMNSKNDINIVLPITTVNNINKIQKISSDIPKLFCCFPLIGSEQFNQPMIINSFKFSPNEARSTIFLKNTKSEKVNKNRELLLQANELFKEILEYCIKNKYEDYFNLFTQEPMSNQFIDINWINEKIFKPRTNFLYEQPIVKTVNNQYLPVTSLYFPKDCSKERREHLWKLFHMYFKDKIVNKEEVENWYENVKTTKYALNIESFLKIISKAKSLHDLKSIDNLNDKIKFINELIKFVQYSEQSSFLFNKYAVIPNINNDFMPLNYLKTDKDAPISQEIKNIYKLLTNKSLDTCLVHHFIKGLKNITVYQTKDAINDINYKFDYNINEKVKREAAIQMTSLVSKDYSKSDRQIIINFLNDFGYSVYEKYIDNLPKDTWNKSDKIVIEMIFDELNTIGKSKQEKHVVLLSKRLKIDINETLIWMNDFLTFVKKQKMSNQKIIPRQDLCFGALKDLYIDANIPDAIKDILQNDIYSKLIDTHITCYPTHQKMKIVDISSQIFGQMEELNKNSITKNTYEMYRIAIKLICLQNKEETINKEFYELISNIDFSKLIDGITPIRMEPKTIDFKMLSEMKQCTNYAIKFLGRTIIDFISSKEKIKDLSSIFDTFVHSVTKWYVRFMTFLSKESDFSNDLLLKKIFLNQKGKFIDQKSAAIDCSHDDDLLRISKNENINIDYKDQFILKEIEATFKNQPLIKKITAAEIAKSIDKAIENFKGNIKSHSFNNLLKEMFSLFKEKPHLKEHFPYTSLHINDIYFMSMNQDEKSSIVQNDINGNTDIIVNLQTMEPENVRKLNQLIIENPNFVNAMSTIGSLSPNDQQLFIRNINSLIHNFQSNQRMNQNRNDIFIQRLPNQNIHQFINITPNIVVTPYNQRLERVIKPYLRKIFKKIIVNENSSYFCNLSNENNDEDDFLVIIKIIDSNKNISLCNNDIEFANDFPESFVLIVAPPEYQFNENYIENEIKIITGIGKDIEELNIVNIFSQLLSINNDDFSFECNENIKLIVKEKYIKSHFICLNEWLLSFQSINKKS</sequence>
<dbReference type="SUPFAM" id="SSF55874">
    <property type="entry name" value="ATPase domain of HSP90 chaperone/DNA topoisomerase II/histidine kinase"/>
    <property type="match status" value="1"/>
</dbReference>
<dbReference type="InterPro" id="IPR036890">
    <property type="entry name" value="HATPase_C_sf"/>
</dbReference>
<gene>
    <name evidence="1" type="ORF">M9Y10_023593</name>
</gene>
<dbReference type="EMBL" id="JAPFFF010000003">
    <property type="protein sequence ID" value="KAK8895151.1"/>
    <property type="molecule type" value="Genomic_DNA"/>
</dbReference>
<reference evidence="1 2" key="1">
    <citation type="submission" date="2024-04" db="EMBL/GenBank/DDBJ databases">
        <title>Tritrichomonas musculus Genome.</title>
        <authorList>
            <person name="Alves-Ferreira E."/>
            <person name="Grigg M."/>
            <person name="Lorenzi H."/>
            <person name="Galac M."/>
        </authorList>
    </citation>
    <scope>NUCLEOTIDE SEQUENCE [LARGE SCALE GENOMIC DNA]</scope>
    <source>
        <strain evidence="1 2">EAF2021</strain>
    </source>
</reference>